<evidence type="ECO:0000313" key="1">
    <source>
        <dbReference type="EMBL" id="OLP43065.1"/>
    </source>
</evidence>
<name>A0A1Q8ZMD2_9HYPH</name>
<accession>A0A1Q8ZMD2</accession>
<dbReference type="EMBL" id="MKIM01000028">
    <property type="protein sequence ID" value="OLP43065.1"/>
    <property type="molecule type" value="Genomic_DNA"/>
</dbReference>
<keyword evidence="2" id="KW-1185">Reference proteome</keyword>
<organism evidence="1 2">
    <name type="scientific">Rhizobium oryziradicis</name>
    <dbReference type="NCBI Taxonomy" id="1867956"/>
    <lineage>
        <taxon>Bacteria</taxon>
        <taxon>Pseudomonadati</taxon>
        <taxon>Pseudomonadota</taxon>
        <taxon>Alphaproteobacteria</taxon>
        <taxon>Hyphomicrobiales</taxon>
        <taxon>Rhizobiaceae</taxon>
        <taxon>Rhizobium/Agrobacterium group</taxon>
        <taxon>Rhizobium</taxon>
    </lineage>
</organism>
<gene>
    <name evidence="1" type="ORF">BJF95_19175</name>
</gene>
<comment type="caution">
    <text evidence="1">The sequence shown here is derived from an EMBL/GenBank/DDBJ whole genome shotgun (WGS) entry which is preliminary data.</text>
</comment>
<protein>
    <submittedName>
        <fullName evidence="1">Uncharacterized protein</fullName>
    </submittedName>
</protein>
<proteinExistence type="predicted"/>
<sequence>MLLARRSNTDDQKQQLRAWLVSAPQSIWRETNHIETPSNGANASSTNPTFITANRCKMPWPSAFCDKKCA</sequence>
<dbReference type="AlphaFoldDB" id="A0A1Q8ZMD2"/>
<evidence type="ECO:0000313" key="2">
    <source>
        <dbReference type="Proteomes" id="UP000186894"/>
    </source>
</evidence>
<dbReference type="Proteomes" id="UP000186894">
    <property type="component" value="Unassembled WGS sequence"/>
</dbReference>
<reference evidence="1 2" key="1">
    <citation type="submission" date="2016-09" db="EMBL/GenBank/DDBJ databases">
        <title>Rhizobium oryziradicis sp. nov., isolated from the root of rice.</title>
        <authorList>
            <person name="Zhao J."/>
            <person name="Zhang X."/>
        </authorList>
    </citation>
    <scope>NUCLEOTIDE SEQUENCE [LARGE SCALE GENOMIC DNA]</scope>
    <source>
        <strain evidence="1 2">N19</strain>
    </source>
</reference>